<dbReference type="Proteomes" id="UP000324222">
    <property type="component" value="Unassembled WGS sequence"/>
</dbReference>
<gene>
    <name evidence="2" type="ORF">E2C01_025215</name>
</gene>
<organism evidence="2 3">
    <name type="scientific">Portunus trituberculatus</name>
    <name type="common">Swimming crab</name>
    <name type="synonym">Neptunus trituberculatus</name>
    <dbReference type="NCBI Taxonomy" id="210409"/>
    <lineage>
        <taxon>Eukaryota</taxon>
        <taxon>Metazoa</taxon>
        <taxon>Ecdysozoa</taxon>
        <taxon>Arthropoda</taxon>
        <taxon>Crustacea</taxon>
        <taxon>Multicrustacea</taxon>
        <taxon>Malacostraca</taxon>
        <taxon>Eumalacostraca</taxon>
        <taxon>Eucarida</taxon>
        <taxon>Decapoda</taxon>
        <taxon>Pleocyemata</taxon>
        <taxon>Brachyura</taxon>
        <taxon>Eubrachyura</taxon>
        <taxon>Portunoidea</taxon>
        <taxon>Portunidae</taxon>
        <taxon>Portuninae</taxon>
        <taxon>Portunus</taxon>
    </lineage>
</organism>
<evidence type="ECO:0000313" key="3">
    <source>
        <dbReference type="Proteomes" id="UP000324222"/>
    </source>
</evidence>
<feature type="region of interest" description="Disordered" evidence="1">
    <location>
        <begin position="109"/>
        <end position="130"/>
    </location>
</feature>
<proteinExistence type="predicted"/>
<reference evidence="2 3" key="1">
    <citation type="submission" date="2019-05" db="EMBL/GenBank/DDBJ databases">
        <title>Another draft genome of Portunus trituberculatus and its Hox gene families provides insights of decapod evolution.</title>
        <authorList>
            <person name="Jeong J.-H."/>
            <person name="Song I."/>
            <person name="Kim S."/>
            <person name="Choi T."/>
            <person name="Kim D."/>
            <person name="Ryu S."/>
            <person name="Kim W."/>
        </authorList>
    </citation>
    <scope>NUCLEOTIDE SEQUENCE [LARGE SCALE GENOMIC DNA]</scope>
    <source>
        <tissue evidence="2">Muscle</tissue>
    </source>
</reference>
<accession>A0A5B7EH95</accession>
<dbReference type="EMBL" id="VSRR010002528">
    <property type="protein sequence ID" value="MPC31914.1"/>
    <property type="molecule type" value="Genomic_DNA"/>
</dbReference>
<protein>
    <submittedName>
        <fullName evidence="2">Uncharacterized protein</fullName>
    </submittedName>
</protein>
<comment type="caution">
    <text evidence="2">The sequence shown here is derived from an EMBL/GenBank/DDBJ whole genome shotgun (WGS) entry which is preliminary data.</text>
</comment>
<sequence>MREPILVCVAGGARRGGAGWSGEEAQGQASARHSFVSLPNVAGRGRGRRAAGRVAGTWGAGRRWRRQCVRQCGCESVSLLILTTPTNSNSRTFNELTDECSAAVRCGADPGGRTPRPQTGWVGRPSLPQSGQYRSRFTVVRQEDAGDAEHGCEPAAFYVMQHLRAYLPAVCGLTPRVAEGTPLVVPWVGI</sequence>
<dbReference type="AlphaFoldDB" id="A0A5B7EH95"/>
<name>A0A5B7EH95_PORTR</name>
<evidence type="ECO:0000256" key="1">
    <source>
        <dbReference type="SAM" id="MobiDB-lite"/>
    </source>
</evidence>
<evidence type="ECO:0000313" key="2">
    <source>
        <dbReference type="EMBL" id="MPC31914.1"/>
    </source>
</evidence>
<keyword evidence="3" id="KW-1185">Reference proteome</keyword>